<dbReference type="Proteomes" id="UP000433101">
    <property type="component" value="Unassembled WGS sequence"/>
</dbReference>
<gene>
    <name evidence="11" type="ORF">GR183_20795</name>
</gene>
<keyword evidence="2" id="KW-0479">Metal-binding</keyword>
<keyword evidence="3" id="KW-0227">DNA damage</keyword>
<keyword evidence="7" id="KW-0234">DNA repair</keyword>
<dbReference type="GO" id="GO:0033958">
    <property type="term" value="F:DNA-deoxyinosine glycosylase activity"/>
    <property type="evidence" value="ECO:0007669"/>
    <property type="project" value="InterPro"/>
</dbReference>
<feature type="domain" description="Uracil-DNA glycosylase-like" evidence="10">
    <location>
        <begin position="47"/>
        <end position="214"/>
    </location>
</feature>
<comment type="caution">
    <text evidence="11">The sequence shown here is derived from an EMBL/GenBank/DDBJ whole genome shotgun (WGS) entry which is preliminary data.</text>
</comment>
<dbReference type="SMART" id="SM00987">
    <property type="entry name" value="UreE_C"/>
    <property type="match status" value="1"/>
</dbReference>
<dbReference type="Gene3D" id="3.40.470.10">
    <property type="entry name" value="Uracil-DNA glycosylase-like domain"/>
    <property type="match status" value="1"/>
</dbReference>
<organism evidence="11 12">
    <name type="scientific">Stappia sediminis</name>
    <dbReference type="NCBI Taxonomy" id="2692190"/>
    <lineage>
        <taxon>Bacteria</taxon>
        <taxon>Pseudomonadati</taxon>
        <taxon>Pseudomonadota</taxon>
        <taxon>Alphaproteobacteria</taxon>
        <taxon>Hyphomicrobiales</taxon>
        <taxon>Stappiaceae</taxon>
        <taxon>Stappia</taxon>
    </lineage>
</organism>
<dbReference type="CDD" id="cd10031">
    <property type="entry name" value="UDG-F5_TTUDGB_like"/>
    <property type="match status" value="1"/>
</dbReference>
<dbReference type="InterPro" id="IPR005122">
    <property type="entry name" value="Uracil-DNA_glycosylase-like"/>
</dbReference>
<dbReference type="GO" id="GO:0051539">
    <property type="term" value="F:4 iron, 4 sulfur cluster binding"/>
    <property type="evidence" value="ECO:0007669"/>
    <property type="project" value="UniProtKB-KW"/>
</dbReference>
<dbReference type="RefSeq" id="WP_160777598.1">
    <property type="nucleotide sequence ID" value="NZ_WUMV01000010.1"/>
</dbReference>
<reference evidence="11 12" key="1">
    <citation type="submission" date="2019-12" db="EMBL/GenBank/DDBJ databases">
        <authorList>
            <person name="Li M."/>
        </authorList>
    </citation>
    <scope>NUCLEOTIDE SEQUENCE [LARGE SCALE GENOMIC DNA]</scope>
    <source>
        <strain evidence="11 12">GBMRC 2046</strain>
    </source>
</reference>
<evidence type="ECO:0000313" key="11">
    <source>
        <dbReference type="EMBL" id="MXN67352.1"/>
    </source>
</evidence>
<dbReference type="GO" id="GO:0004844">
    <property type="term" value="F:uracil DNA N-glycosylase activity"/>
    <property type="evidence" value="ECO:0007669"/>
    <property type="project" value="InterPro"/>
</dbReference>
<dbReference type="EMBL" id="WUMV01000010">
    <property type="protein sequence ID" value="MXN67352.1"/>
    <property type="molecule type" value="Genomic_DNA"/>
</dbReference>
<evidence type="ECO:0000256" key="4">
    <source>
        <dbReference type="ARBA" id="ARBA00022801"/>
    </source>
</evidence>
<dbReference type="SUPFAM" id="SSF52141">
    <property type="entry name" value="Uracil-DNA glycosylase-like"/>
    <property type="match status" value="1"/>
</dbReference>
<evidence type="ECO:0000256" key="9">
    <source>
        <dbReference type="ARBA" id="ARBA00023887"/>
    </source>
</evidence>
<dbReference type="InterPro" id="IPR051536">
    <property type="entry name" value="UDG_Type-4/5"/>
</dbReference>
<evidence type="ECO:0000313" key="12">
    <source>
        <dbReference type="Proteomes" id="UP000433101"/>
    </source>
</evidence>
<evidence type="ECO:0000256" key="1">
    <source>
        <dbReference type="ARBA" id="ARBA00022485"/>
    </source>
</evidence>
<evidence type="ECO:0000259" key="10">
    <source>
        <dbReference type="SMART" id="SM00986"/>
    </source>
</evidence>
<keyword evidence="12" id="KW-1185">Reference proteome</keyword>
<dbReference type="AlphaFoldDB" id="A0A7X3S9Y9"/>
<dbReference type="GO" id="GO:0006284">
    <property type="term" value="P:base-excision repair"/>
    <property type="evidence" value="ECO:0007669"/>
    <property type="project" value="InterPro"/>
</dbReference>
<keyword evidence="1" id="KW-0004">4Fe-4S</keyword>
<dbReference type="SMART" id="SM00986">
    <property type="entry name" value="UDG"/>
    <property type="match status" value="1"/>
</dbReference>
<dbReference type="GO" id="GO:0046872">
    <property type="term" value="F:metal ion binding"/>
    <property type="evidence" value="ECO:0007669"/>
    <property type="project" value="UniProtKB-KW"/>
</dbReference>
<proteinExistence type="inferred from homology"/>
<comment type="similarity">
    <text evidence="8">Belongs to the uracil-DNA glycosylase (UDG) superfamily. Type 5 (UDGb) family.</text>
</comment>
<dbReference type="InterPro" id="IPR036895">
    <property type="entry name" value="Uracil-DNA_glycosylase-like_sf"/>
</dbReference>
<keyword evidence="4" id="KW-0378">Hydrolase</keyword>
<evidence type="ECO:0000256" key="2">
    <source>
        <dbReference type="ARBA" id="ARBA00022723"/>
    </source>
</evidence>
<dbReference type="PANTHER" id="PTHR33693:SF3">
    <property type="entry name" value="TYPE-5 URACIL-DNA GLYCOSYLASE"/>
    <property type="match status" value="1"/>
</dbReference>
<dbReference type="Pfam" id="PF03167">
    <property type="entry name" value="UDG"/>
    <property type="match status" value="1"/>
</dbReference>
<evidence type="ECO:0000256" key="8">
    <source>
        <dbReference type="ARBA" id="ARBA00023779"/>
    </source>
</evidence>
<sequence length="225" mass="24632">MTTTIIDPPATMLSADPERDCPACPRLVAFRELHREREPDWFNAPVPTFSGGTPRLLIIGLAPGLRGANRTGRPFTGDYAGDLLYQTMIDFGFARGTYHARPDDGLELVDAAITNAVRCVPPENKPVGAEIRNCLPFLGETIRQESGLVALMALGRIAHDATLSALGARRAAHPFSHGGEHEPAPGLKLFDSYHCSRYNTNTGRLTPEMFRDVFRKIRAHVDAVT</sequence>
<protein>
    <recommendedName>
        <fullName evidence="9">Type-5 uracil-DNA glycosylase</fullName>
    </recommendedName>
</protein>
<dbReference type="PANTHER" id="PTHR33693">
    <property type="entry name" value="TYPE-5 URACIL-DNA GLYCOSYLASE"/>
    <property type="match status" value="1"/>
</dbReference>
<accession>A0A7X3S9Y9</accession>
<keyword evidence="6" id="KW-0411">Iron-sulfur</keyword>
<keyword evidence="5" id="KW-0408">Iron</keyword>
<evidence type="ECO:0000256" key="7">
    <source>
        <dbReference type="ARBA" id="ARBA00023204"/>
    </source>
</evidence>
<dbReference type="InterPro" id="IPR044147">
    <property type="entry name" value="UdgB-like"/>
</dbReference>
<evidence type="ECO:0000256" key="3">
    <source>
        <dbReference type="ARBA" id="ARBA00022763"/>
    </source>
</evidence>
<evidence type="ECO:0000256" key="5">
    <source>
        <dbReference type="ARBA" id="ARBA00023004"/>
    </source>
</evidence>
<name>A0A7X3S9Y9_9HYPH</name>
<evidence type="ECO:0000256" key="6">
    <source>
        <dbReference type="ARBA" id="ARBA00023014"/>
    </source>
</evidence>